<dbReference type="RefSeq" id="WP_006978446.1">
    <property type="nucleotide sequence ID" value="NZ_ABVL01000002.1"/>
</dbReference>
<keyword evidence="1" id="KW-0472">Membrane</keyword>
<evidence type="ECO:0000313" key="3">
    <source>
        <dbReference type="EMBL" id="EDY21874.1"/>
    </source>
</evidence>
<keyword evidence="1" id="KW-0812">Transmembrane</keyword>
<dbReference type="SUPFAM" id="SSF158472">
    <property type="entry name" value="HAMP domain-like"/>
    <property type="match status" value="1"/>
</dbReference>
<proteinExistence type="predicted"/>
<evidence type="ECO:0000259" key="2">
    <source>
        <dbReference type="PROSITE" id="PS50885"/>
    </source>
</evidence>
<reference evidence="3 4" key="1">
    <citation type="journal article" date="2011" name="J. Bacteriol.">
        <title>Genome sequence of Chthoniobacter flavus Ellin428, an aerobic heterotrophic soil bacterium.</title>
        <authorList>
            <person name="Kant R."/>
            <person name="van Passel M.W."/>
            <person name="Palva A."/>
            <person name="Lucas S."/>
            <person name="Lapidus A."/>
            <person name="Glavina Del Rio T."/>
            <person name="Dalin E."/>
            <person name="Tice H."/>
            <person name="Bruce D."/>
            <person name="Goodwin L."/>
            <person name="Pitluck S."/>
            <person name="Larimer F.W."/>
            <person name="Land M.L."/>
            <person name="Hauser L."/>
            <person name="Sangwan P."/>
            <person name="de Vos W.M."/>
            <person name="Janssen P.H."/>
            <person name="Smidt H."/>
        </authorList>
    </citation>
    <scope>NUCLEOTIDE SEQUENCE [LARGE SCALE GENOMIC DNA]</scope>
    <source>
        <strain evidence="3 4">Ellin428</strain>
    </source>
</reference>
<feature type="transmembrane region" description="Helical" evidence="1">
    <location>
        <begin position="220"/>
        <end position="243"/>
    </location>
</feature>
<accession>B4CWT2</accession>
<organism evidence="3 4">
    <name type="scientific">Chthoniobacter flavus Ellin428</name>
    <dbReference type="NCBI Taxonomy" id="497964"/>
    <lineage>
        <taxon>Bacteria</taxon>
        <taxon>Pseudomonadati</taxon>
        <taxon>Verrucomicrobiota</taxon>
        <taxon>Spartobacteria</taxon>
        <taxon>Chthoniobacterales</taxon>
        <taxon>Chthoniobacteraceae</taxon>
        <taxon>Chthoniobacter</taxon>
    </lineage>
</organism>
<dbReference type="PROSITE" id="PS50885">
    <property type="entry name" value="HAMP"/>
    <property type="match status" value="1"/>
</dbReference>
<dbReference type="Gene3D" id="6.10.340.10">
    <property type="match status" value="1"/>
</dbReference>
<keyword evidence="1" id="KW-1133">Transmembrane helix</keyword>
<evidence type="ECO:0000313" key="4">
    <source>
        <dbReference type="Proteomes" id="UP000005824"/>
    </source>
</evidence>
<comment type="caution">
    <text evidence="3">The sequence shown here is derived from an EMBL/GenBank/DDBJ whole genome shotgun (WGS) entry which is preliminary data.</text>
</comment>
<feature type="transmembrane region" description="Helical" evidence="1">
    <location>
        <begin position="6"/>
        <end position="25"/>
    </location>
</feature>
<dbReference type="Proteomes" id="UP000005824">
    <property type="component" value="Unassembled WGS sequence"/>
</dbReference>
<dbReference type="InParanoid" id="B4CWT2"/>
<sequence length="299" mass="33064" precursor="true">MNLLTRFSLIFLLIFAICLAVIGYFSSRFLWDNAREQVQTQAKMMMDTALAVRKYTSGHIQPILQKTATVEAKFHPESVPAFAATEVFLKLHDSNGGYGDYAYKEAVLNPTNPRDQARDWEEDIVNDFRNHPEKKEIRGQRSTPTGDMLYLAQPLVVGAESCLKCHGLRDDAPPEMIKEYSLGGTVNGFGWKMGETIGAQIVSVPVSKPVKVADSAFHQLMFWLLLGGILTLVILDVTLYLAVIRPIQRVAANADATSKGDVDVPELPVTGAREISVLAAAFNRMHRSLAKAMKLIDGQ</sequence>
<dbReference type="AlphaFoldDB" id="B4CWT2"/>
<dbReference type="CDD" id="cd06225">
    <property type="entry name" value="HAMP"/>
    <property type="match status" value="1"/>
</dbReference>
<dbReference type="InterPro" id="IPR021796">
    <property type="entry name" value="Tll0287-like_dom"/>
</dbReference>
<dbReference type="Pfam" id="PF00672">
    <property type="entry name" value="HAMP"/>
    <property type="match status" value="1"/>
</dbReference>
<gene>
    <name evidence="3" type="ORF">CfE428DRAFT_1120</name>
</gene>
<dbReference type="InterPro" id="IPR003660">
    <property type="entry name" value="HAMP_dom"/>
</dbReference>
<dbReference type="EMBL" id="ABVL01000002">
    <property type="protein sequence ID" value="EDY21874.1"/>
    <property type="molecule type" value="Genomic_DNA"/>
</dbReference>
<dbReference type="eggNOG" id="COG5000">
    <property type="taxonomic scope" value="Bacteria"/>
</dbReference>
<protein>
    <submittedName>
        <fullName evidence="3">Putative sensor with HAMP domain</fullName>
    </submittedName>
</protein>
<dbReference type="GO" id="GO:0016020">
    <property type="term" value="C:membrane"/>
    <property type="evidence" value="ECO:0007669"/>
    <property type="project" value="InterPro"/>
</dbReference>
<dbReference type="Pfam" id="PF11845">
    <property type="entry name" value="Tll0287-like"/>
    <property type="match status" value="1"/>
</dbReference>
<dbReference type="STRING" id="497964.CfE428DRAFT_1120"/>
<name>B4CWT2_9BACT</name>
<keyword evidence="4" id="KW-1185">Reference proteome</keyword>
<feature type="domain" description="HAMP" evidence="2">
    <location>
        <begin position="241"/>
        <end position="294"/>
    </location>
</feature>
<dbReference type="GO" id="GO:0007165">
    <property type="term" value="P:signal transduction"/>
    <property type="evidence" value="ECO:0007669"/>
    <property type="project" value="InterPro"/>
</dbReference>
<dbReference type="SMART" id="SM00304">
    <property type="entry name" value="HAMP"/>
    <property type="match status" value="1"/>
</dbReference>
<evidence type="ECO:0000256" key="1">
    <source>
        <dbReference type="SAM" id="Phobius"/>
    </source>
</evidence>